<evidence type="ECO:0000256" key="1">
    <source>
        <dbReference type="ARBA" id="ARBA00023015"/>
    </source>
</evidence>
<evidence type="ECO:0000313" key="5">
    <source>
        <dbReference type="EMBL" id="MDQ0200779.1"/>
    </source>
</evidence>
<dbReference type="InterPro" id="IPR023187">
    <property type="entry name" value="Tscrpt_reg_MarR-type_CS"/>
</dbReference>
<keyword evidence="1" id="KW-0805">Transcription regulation</keyword>
<dbReference type="PANTHER" id="PTHR33164:SF43">
    <property type="entry name" value="HTH-TYPE TRANSCRIPTIONAL REPRESSOR YETL"/>
    <property type="match status" value="1"/>
</dbReference>
<dbReference type="InterPro" id="IPR000835">
    <property type="entry name" value="HTH_MarR-typ"/>
</dbReference>
<accession>A0ABT9XYX3</accession>
<name>A0ABT9XYX3_9BACI</name>
<dbReference type="GO" id="GO:0003677">
    <property type="term" value="F:DNA binding"/>
    <property type="evidence" value="ECO:0007669"/>
    <property type="project" value="UniProtKB-KW"/>
</dbReference>
<gene>
    <name evidence="5" type="ORF">J2S10_003981</name>
</gene>
<keyword evidence="2 5" id="KW-0238">DNA-binding</keyword>
<dbReference type="RefSeq" id="WP_307411173.1">
    <property type="nucleotide sequence ID" value="NZ_JAUSTW010000007.1"/>
</dbReference>
<evidence type="ECO:0000313" key="6">
    <source>
        <dbReference type="Proteomes" id="UP001224122"/>
    </source>
</evidence>
<evidence type="ECO:0000256" key="3">
    <source>
        <dbReference type="ARBA" id="ARBA00023163"/>
    </source>
</evidence>
<keyword evidence="6" id="KW-1185">Reference proteome</keyword>
<dbReference type="Proteomes" id="UP001224122">
    <property type="component" value="Unassembled WGS sequence"/>
</dbReference>
<dbReference type="PROSITE" id="PS01117">
    <property type="entry name" value="HTH_MARR_1"/>
    <property type="match status" value="1"/>
</dbReference>
<comment type="caution">
    <text evidence="5">The sequence shown here is derived from an EMBL/GenBank/DDBJ whole genome shotgun (WGS) entry which is preliminary data.</text>
</comment>
<proteinExistence type="predicted"/>
<dbReference type="EMBL" id="JAUSTW010000007">
    <property type="protein sequence ID" value="MDQ0200779.1"/>
    <property type="molecule type" value="Genomic_DNA"/>
</dbReference>
<dbReference type="SUPFAM" id="SSF46785">
    <property type="entry name" value="Winged helix' DNA-binding domain"/>
    <property type="match status" value="1"/>
</dbReference>
<dbReference type="PRINTS" id="PR00598">
    <property type="entry name" value="HTHMARR"/>
</dbReference>
<dbReference type="InterPro" id="IPR039422">
    <property type="entry name" value="MarR/SlyA-like"/>
</dbReference>
<dbReference type="PROSITE" id="PS50995">
    <property type="entry name" value="HTH_MARR_2"/>
    <property type="match status" value="1"/>
</dbReference>
<dbReference type="Gene3D" id="1.10.10.10">
    <property type="entry name" value="Winged helix-like DNA-binding domain superfamily/Winged helix DNA-binding domain"/>
    <property type="match status" value="1"/>
</dbReference>
<dbReference type="Pfam" id="PF01047">
    <property type="entry name" value="MarR"/>
    <property type="match status" value="1"/>
</dbReference>
<evidence type="ECO:0000256" key="2">
    <source>
        <dbReference type="ARBA" id="ARBA00023125"/>
    </source>
</evidence>
<dbReference type="InterPro" id="IPR036388">
    <property type="entry name" value="WH-like_DNA-bd_sf"/>
</dbReference>
<feature type="domain" description="HTH marR-type" evidence="4">
    <location>
        <begin position="5"/>
        <end position="139"/>
    </location>
</feature>
<protein>
    <submittedName>
        <fullName evidence="5">DNA-binding MarR family transcriptional regulator</fullName>
    </submittedName>
</protein>
<evidence type="ECO:0000259" key="4">
    <source>
        <dbReference type="PROSITE" id="PS50995"/>
    </source>
</evidence>
<keyword evidence="3" id="KW-0804">Transcription</keyword>
<dbReference type="InterPro" id="IPR036390">
    <property type="entry name" value="WH_DNA-bd_sf"/>
</dbReference>
<dbReference type="SMART" id="SM00347">
    <property type="entry name" value="HTH_MARR"/>
    <property type="match status" value="1"/>
</dbReference>
<organism evidence="5 6">
    <name type="scientific">Neobacillus ginsengisoli</name>
    <dbReference type="NCBI Taxonomy" id="904295"/>
    <lineage>
        <taxon>Bacteria</taxon>
        <taxon>Bacillati</taxon>
        <taxon>Bacillota</taxon>
        <taxon>Bacilli</taxon>
        <taxon>Bacillales</taxon>
        <taxon>Bacillaceae</taxon>
        <taxon>Neobacillus</taxon>
    </lineage>
</organism>
<sequence length="146" mass="16573">MNVLNNEIFKSCLEINKAIKRLVKIDADRLGITVVQLHALYKLSTNPNSSLGELADKLRLTNSTVSGVIERLVHNGLVERVVLPENRRTVSIHLTEKGKQKLDQFFSSDSILIIRLNEVLELPEEEISNLLRLQKFVLTTLSLEEE</sequence>
<dbReference type="PANTHER" id="PTHR33164">
    <property type="entry name" value="TRANSCRIPTIONAL REGULATOR, MARR FAMILY"/>
    <property type="match status" value="1"/>
</dbReference>
<reference evidence="5 6" key="1">
    <citation type="submission" date="2023-07" db="EMBL/GenBank/DDBJ databases">
        <title>Genomic Encyclopedia of Type Strains, Phase IV (KMG-IV): sequencing the most valuable type-strain genomes for metagenomic binning, comparative biology and taxonomic classification.</title>
        <authorList>
            <person name="Goeker M."/>
        </authorList>
    </citation>
    <scope>NUCLEOTIDE SEQUENCE [LARGE SCALE GENOMIC DNA]</scope>
    <source>
        <strain evidence="5 6">DSM 27594</strain>
    </source>
</reference>